<dbReference type="PROSITE" id="PS50825">
    <property type="entry name" value="HYR"/>
    <property type="match status" value="2"/>
</dbReference>
<dbReference type="Gene3D" id="2.60.40.10">
    <property type="entry name" value="Immunoglobulins"/>
    <property type="match status" value="1"/>
</dbReference>
<sequence>MLPSTVDRIPPTIASCPTSGVAVTVELGETSGPAFWQAITATDLSNVVDLVSQTNAPGDSFMLGTTTVMYIFADASGNRATCSFTVTVTPDIRVCHGFGIFSGYTSTHDIWLSGVIREIVELGSQGTIVLFPPPTATDFSGVATVTPSHRPGAFFQVGTTSVTYRFEDATGNFDECTFVSSGDW</sequence>
<evidence type="ECO:0000313" key="4">
    <source>
        <dbReference type="Proteomes" id="UP000230750"/>
    </source>
</evidence>
<feature type="domain" description="HYR" evidence="2">
    <location>
        <begin position="6"/>
        <end position="90"/>
    </location>
</feature>
<dbReference type="EMBL" id="MRZV01001376">
    <property type="protein sequence ID" value="PIK38295.1"/>
    <property type="molecule type" value="Genomic_DNA"/>
</dbReference>
<comment type="caution">
    <text evidence="3">The sequence shown here is derived from an EMBL/GenBank/DDBJ whole genome shotgun (WGS) entry which is preliminary data.</text>
</comment>
<dbReference type="Pfam" id="PF02494">
    <property type="entry name" value="HYR"/>
    <property type="match status" value="2"/>
</dbReference>
<name>A0A2G8JRJ4_STIJA</name>
<feature type="domain" description="HYR" evidence="2">
    <location>
        <begin position="102"/>
        <end position="184"/>
    </location>
</feature>
<proteinExistence type="predicted"/>
<dbReference type="STRING" id="307972.A0A2G8JRJ4"/>
<protein>
    <submittedName>
        <fullName evidence="3">Putative hyalin</fullName>
    </submittedName>
</protein>
<evidence type="ECO:0000313" key="3">
    <source>
        <dbReference type="EMBL" id="PIK38295.1"/>
    </source>
</evidence>
<reference evidence="3 4" key="1">
    <citation type="journal article" date="2017" name="PLoS Biol.">
        <title>The sea cucumber genome provides insights into morphological evolution and visceral regeneration.</title>
        <authorList>
            <person name="Zhang X."/>
            <person name="Sun L."/>
            <person name="Yuan J."/>
            <person name="Sun Y."/>
            <person name="Gao Y."/>
            <person name="Zhang L."/>
            <person name="Li S."/>
            <person name="Dai H."/>
            <person name="Hamel J.F."/>
            <person name="Liu C."/>
            <person name="Yu Y."/>
            <person name="Liu S."/>
            <person name="Lin W."/>
            <person name="Guo K."/>
            <person name="Jin S."/>
            <person name="Xu P."/>
            <person name="Storey K.B."/>
            <person name="Huan P."/>
            <person name="Zhang T."/>
            <person name="Zhou Y."/>
            <person name="Zhang J."/>
            <person name="Lin C."/>
            <person name="Li X."/>
            <person name="Xing L."/>
            <person name="Huo D."/>
            <person name="Sun M."/>
            <person name="Wang L."/>
            <person name="Mercier A."/>
            <person name="Li F."/>
            <person name="Yang H."/>
            <person name="Xiang J."/>
        </authorList>
    </citation>
    <scope>NUCLEOTIDE SEQUENCE [LARGE SCALE GENOMIC DNA]</scope>
    <source>
        <strain evidence="3">Shaxun</strain>
        <tissue evidence="3">Muscle</tissue>
    </source>
</reference>
<organism evidence="3 4">
    <name type="scientific">Stichopus japonicus</name>
    <name type="common">Sea cucumber</name>
    <dbReference type="NCBI Taxonomy" id="307972"/>
    <lineage>
        <taxon>Eukaryota</taxon>
        <taxon>Metazoa</taxon>
        <taxon>Echinodermata</taxon>
        <taxon>Eleutherozoa</taxon>
        <taxon>Echinozoa</taxon>
        <taxon>Holothuroidea</taxon>
        <taxon>Aspidochirotacea</taxon>
        <taxon>Aspidochirotida</taxon>
        <taxon>Stichopodidae</taxon>
        <taxon>Apostichopus</taxon>
    </lineage>
</organism>
<evidence type="ECO:0000259" key="2">
    <source>
        <dbReference type="PROSITE" id="PS50825"/>
    </source>
</evidence>
<dbReference type="PANTHER" id="PTHR24273:SF32">
    <property type="entry name" value="HYALIN"/>
    <property type="match status" value="1"/>
</dbReference>
<gene>
    <name evidence="3" type="ORF">BSL78_24860</name>
</gene>
<keyword evidence="4" id="KW-1185">Reference proteome</keyword>
<dbReference type="AlphaFoldDB" id="A0A2G8JRJ4"/>
<accession>A0A2G8JRJ4</accession>
<keyword evidence="1" id="KW-0677">Repeat</keyword>
<dbReference type="Proteomes" id="UP000230750">
    <property type="component" value="Unassembled WGS sequence"/>
</dbReference>
<dbReference type="PANTHER" id="PTHR24273">
    <property type="entry name" value="FI04643P-RELATED"/>
    <property type="match status" value="1"/>
</dbReference>
<dbReference type="OrthoDB" id="6138914at2759"/>
<evidence type="ECO:0000256" key="1">
    <source>
        <dbReference type="ARBA" id="ARBA00022737"/>
    </source>
</evidence>
<dbReference type="InterPro" id="IPR003410">
    <property type="entry name" value="HYR_dom"/>
</dbReference>
<dbReference type="InterPro" id="IPR013783">
    <property type="entry name" value="Ig-like_fold"/>
</dbReference>